<feature type="transmembrane region" description="Helical" evidence="1">
    <location>
        <begin position="129"/>
        <end position="147"/>
    </location>
</feature>
<feature type="transmembrane region" description="Helical" evidence="1">
    <location>
        <begin position="52"/>
        <end position="70"/>
    </location>
</feature>
<keyword evidence="1" id="KW-0472">Membrane</keyword>
<dbReference type="RefSeq" id="WP_377422379.1">
    <property type="nucleotide sequence ID" value="NZ_JBHSPR010000010.1"/>
</dbReference>
<comment type="caution">
    <text evidence="2">The sequence shown here is derived from an EMBL/GenBank/DDBJ whole genome shotgun (WGS) entry which is preliminary data.</text>
</comment>
<proteinExistence type="predicted"/>
<reference evidence="3" key="1">
    <citation type="journal article" date="2019" name="Int. J. Syst. Evol. Microbiol.">
        <title>The Global Catalogue of Microorganisms (GCM) 10K type strain sequencing project: providing services to taxonomists for standard genome sequencing and annotation.</title>
        <authorList>
            <consortium name="The Broad Institute Genomics Platform"/>
            <consortium name="The Broad Institute Genome Sequencing Center for Infectious Disease"/>
            <person name="Wu L."/>
            <person name="Ma J."/>
        </authorList>
    </citation>
    <scope>NUCLEOTIDE SEQUENCE [LARGE SCALE GENOMIC DNA]</scope>
    <source>
        <strain evidence="3">ZS-35-S2</strain>
    </source>
</reference>
<dbReference type="Proteomes" id="UP001596203">
    <property type="component" value="Unassembled WGS sequence"/>
</dbReference>
<evidence type="ECO:0000256" key="1">
    <source>
        <dbReference type="SAM" id="Phobius"/>
    </source>
</evidence>
<protein>
    <recommendedName>
        <fullName evidence="4">ABC transporter permease</fullName>
    </recommendedName>
</protein>
<sequence length="161" mass="16843">MARGGGRVVQQARSKGVKILAWVSLGAALVGGPLVAAMFIGDAIQTVLEAVPWSWVPPVILAVLFVIFVRDMVIDWEPNHQAIYSLLVMPSVATATLGNLGNRIDQWSGSALALVADPLREELGTGSPIAMALVVAATAILLAQRAIKRGGGGRGQREVLA</sequence>
<keyword evidence="1" id="KW-0812">Transmembrane</keyword>
<evidence type="ECO:0000313" key="3">
    <source>
        <dbReference type="Proteomes" id="UP001596203"/>
    </source>
</evidence>
<evidence type="ECO:0000313" key="2">
    <source>
        <dbReference type="EMBL" id="MFC6017820.1"/>
    </source>
</evidence>
<name>A0ABW1K8H0_9ACTN</name>
<dbReference type="EMBL" id="JBHSPR010000010">
    <property type="protein sequence ID" value="MFC6017820.1"/>
    <property type="molecule type" value="Genomic_DNA"/>
</dbReference>
<accession>A0ABW1K8H0</accession>
<keyword evidence="1" id="KW-1133">Transmembrane helix</keyword>
<feature type="transmembrane region" description="Helical" evidence="1">
    <location>
        <begin position="82"/>
        <end position="100"/>
    </location>
</feature>
<organism evidence="2 3">
    <name type="scientific">Plantactinospora solaniradicis</name>
    <dbReference type="NCBI Taxonomy" id="1723736"/>
    <lineage>
        <taxon>Bacteria</taxon>
        <taxon>Bacillati</taxon>
        <taxon>Actinomycetota</taxon>
        <taxon>Actinomycetes</taxon>
        <taxon>Micromonosporales</taxon>
        <taxon>Micromonosporaceae</taxon>
        <taxon>Plantactinospora</taxon>
    </lineage>
</organism>
<evidence type="ECO:0008006" key="4">
    <source>
        <dbReference type="Google" id="ProtNLM"/>
    </source>
</evidence>
<keyword evidence="3" id="KW-1185">Reference proteome</keyword>
<feature type="transmembrane region" description="Helical" evidence="1">
    <location>
        <begin position="20"/>
        <end position="40"/>
    </location>
</feature>
<gene>
    <name evidence="2" type="ORF">ACFP2T_16585</name>
</gene>